<sequence length="97" mass="10612">MHVESFIGNLGLWLGTVVRWIVESLSGLFTMITQAGSNFIDGMARALGMDTSIVSIAVLVLGLLFLYNAVRAFMRASIIGGVIWLLLGLWVLSWIIN</sequence>
<feature type="transmembrane region" description="Helical" evidence="1">
    <location>
        <begin position="52"/>
        <end position="70"/>
    </location>
</feature>
<dbReference type="EMBL" id="WIWI01000094">
    <property type="protein sequence ID" value="MQT92269.1"/>
    <property type="molecule type" value="Genomic_DNA"/>
</dbReference>
<evidence type="ECO:0000313" key="10">
    <source>
        <dbReference type="Proteomes" id="UP000466863"/>
    </source>
</evidence>
<dbReference type="STRING" id="1608996.TU84_00240"/>
<evidence type="ECO:0000256" key="1">
    <source>
        <dbReference type="SAM" id="Phobius"/>
    </source>
</evidence>
<evidence type="ECO:0000313" key="7">
    <source>
        <dbReference type="EMBL" id="MQU45627.1"/>
    </source>
</evidence>
<accession>A0A0J6J2G8</accession>
<keyword evidence="1" id="KW-0472">Membrane</keyword>
<accession>A0A0J6IGJ4</accession>
<dbReference type="RefSeq" id="WP_048366495.1">
    <property type="nucleotide sequence ID" value="NZ_CAKZJC010000296.1"/>
</dbReference>
<organism evidence="3 9">
    <name type="scientific">Pseudomonas helleri</name>
    <dbReference type="NCBI Taxonomy" id="1608996"/>
    <lineage>
        <taxon>Bacteria</taxon>
        <taxon>Pseudomonadati</taxon>
        <taxon>Pseudomonadota</taxon>
        <taxon>Gammaproteobacteria</taxon>
        <taxon>Pseudomonadales</taxon>
        <taxon>Pseudomonadaceae</taxon>
        <taxon>Pseudomonas</taxon>
    </lineage>
</organism>
<keyword evidence="11" id="KW-1185">Reference proteome</keyword>
<dbReference type="GeneID" id="97256110"/>
<dbReference type="Proteomes" id="UP000470186">
    <property type="component" value="Unassembled WGS sequence"/>
</dbReference>
<evidence type="ECO:0000313" key="12">
    <source>
        <dbReference type="Proteomes" id="UP000478064"/>
    </source>
</evidence>
<evidence type="ECO:0000313" key="2">
    <source>
        <dbReference type="EMBL" id="MQT49029.1"/>
    </source>
</evidence>
<evidence type="ECO:0000313" key="11">
    <source>
        <dbReference type="Proteomes" id="UP000470186"/>
    </source>
</evidence>
<comment type="caution">
    <text evidence="3">The sequence shown here is derived from an EMBL/GenBank/DDBJ whole genome shotgun (WGS) entry which is preliminary data.</text>
</comment>
<evidence type="ECO:0000313" key="5">
    <source>
        <dbReference type="EMBL" id="MQU07626.1"/>
    </source>
</evidence>
<evidence type="ECO:0000313" key="13">
    <source>
        <dbReference type="Proteomes" id="UP000489190"/>
    </source>
</evidence>
<evidence type="ECO:0000313" key="6">
    <source>
        <dbReference type="EMBL" id="MQU33891.1"/>
    </source>
</evidence>
<dbReference type="OrthoDB" id="7361737at2"/>
<protein>
    <submittedName>
        <fullName evidence="3">Uncharacterized protein</fullName>
    </submittedName>
</protein>
<reference evidence="8 9" key="1">
    <citation type="submission" date="2019-10" db="EMBL/GenBank/DDBJ databases">
        <title>Evaluation of single-gene subtyping targets for Pseudomonas.</title>
        <authorList>
            <person name="Reichler S.J."/>
            <person name="Orsi R.H."/>
            <person name="Wiedmann M."/>
            <person name="Martin N.H."/>
            <person name="Murphy S.I."/>
        </authorList>
    </citation>
    <scope>NUCLEOTIDE SEQUENCE [LARGE SCALE GENOMIC DNA]</scope>
    <source>
        <strain evidence="5 12">FSL R10-1637</strain>
        <strain evidence="7 10">FSL R10-1876</strain>
        <strain evidence="6 11">FSL R10-2107</strain>
        <strain evidence="3 9">FSL R10-2932</strain>
        <strain evidence="4 13">FSL R10-3254</strain>
        <strain evidence="2 8">FSL R10-3257</strain>
    </source>
</reference>
<name>A0A0J6IGJ4_9PSED</name>
<keyword evidence="1" id="KW-0812">Transmembrane</keyword>
<evidence type="ECO:0000313" key="3">
    <source>
        <dbReference type="EMBL" id="MQT77513.1"/>
    </source>
</evidence>
<dbReference type="EMBL" id="WIVU01000041">
    <property type="protein sequence ID" value="MQU07626.1"/>
    <property type="molecule type" value="Genomic_DNA"/>
</dbReference>
<gene>
    <name evidence="5" type="ORF">GHO27_18250</name>
    <name evidence="7" type="ORF">GHO28_24445</name>
    <name evidence="6" type="ORF">GHO30_21325</name>
    <name evidence="3" type="ORF">GHO37_24965</name>
    <name evidence="4" type="ORF">GHO39_24510</name>
    <name evidence="2" type="ORF">GHO40_20190</name>
</gene>
<dbReference type="Proteomes" id="UP000466863">
    <property type="component" value="Unassembled WGS sequence"/>
</dbReference>
<dbReference type="Proteomes" id="UP000478064">
    <property type="component" value="Unassembled WGS sequence"/>
</dbReference>
<evidence type="ECO:0000313" key="4">
    <source>
        <dbReference type="EMBL" id="MQT92269.1"/>
    </source>
</evidence>
<feature type="transmembrane region" description="Helical" evidence="1">
    <location>
        <begin position="77"/>
        <end position="96"/>
    </location>
</feature>
<keyword evidence="1" id="KW-1133">Transmembrane helix</keyword>
<dbReference type="EMBL" id="WIWJ01000043">
    <property type="protein sequence ID" value="MQT49029.1"/>
    <property type="molecule type" value="Genomic_DNA"/>
</dbReference>
<dbReference type="Proteomes" id="UP000489190">
    <property type="component" value="Unassembled WGS sequence"/>
</dbReference>
<dbReference type="Proteomes" id="UP000441404">
    <property type="component" value="Unassembled WGS sequence"/>
</dbReference>
<evidence type="ECO:0000313" key="9">
    <source>
        <dbReference type="Proteomes" id="UP000447574"/>
    </source>
</evidence>
<evidence type="ECO:0000313" key="8">
    <source>
        <dbReference type="Proteomes" id="UP000441404"/>
    </source>
</evidence>
<proteinExistence type="predicted"/>
<dbReference type="EMBL" id="WIWF01000162">
    <property type="protein sequence ID" value="MQT77513.1"/>
    <property type="molecule type" value="Genomic_DNA"/>
</dbReference>
<dbReference type="Proteomes" id="UP000447574">
    <property type="component" value="Unassembled WGS sequence"/>
</dbReference>
<dbReference type="AlphaFoldDB" id="A0A0J6IGJ4"/>
<dbReference type="EMBL" id="WIVX01000136">
    <property type="protein sequence ID" value="MQU33891.1"/>
    <property type="molecule type" value="Genomic_DNA"/>
</dbReference>
<dbReference type="EMBL" id="WIVV01000179">
    <property type="protein sequence ID" value="MQU45627.1"/>
    <property type="molecule type" value="Genomic_DNA"/>
</dbReference>